<dbReference type="PANTHER" id="PTHR17068">
    <property type="entry name" value="MYELOID-ASSOCIATED DIFFERENTIATION MARKER MYADM FAMILY MEMBER"/>
    <property type="match status" value="1"/>
</dbReference>
<evidence type="ECO:0000256" key="4">
    <source>
        <dbReference type="ARBA" id="ARBA00022989"/>
    </source>
</evidence>
<reference evidence="10" key="3">
    <citation type="submission" date="2025-09" db="UniProtKB">
        <authorList>
            <consortium name="Ensembl"/>
        </authorList>
    </citation>
    <scope>IDENTIFICATION</scope>
</reference>
<dbReference type="PROSITE" id="PS51225">
    <property type="entry name" value="MARVEL"/>
    <property type="match status" value="1"/>
</dbReference>
<feature type="transmembrane region" description="Helical" evidence="8">
    <location>
        <begin position="173"/>
        <end position="193"/>
    </location>
</feature>
<feature type="transmembrane region" description="Helical" evidence="8">
    <location>
        <begin position="16"/>
        <end position="36"/>
    </location>
</feature>
<keyword evidence="2 7" id="KW-0812">Transmembrane</keyword>
<reference evidence="10 11" key="1">
    <citation type="submission" date="2018-11" db="EMBL/GenBank/DDBJ databases">
        <title>Haplotype-resolved cattle genomes.</title>
        <authorList>
            <person name="Low W.Y."/>
            <person name="Tearle R."/>
            <person name="Bickhart D.M."/>
            <person name="Rosen B.D."/>
            <person name="Koren S."/>
            <person name="Rhie A."/>
            <person name="Hiendleder S."/>
            <person name="Phillippy A.M."/>
            <person name="Smith T.P.L."/>
            <person name="Williams J.L."/>
        </authorList>
    </citation>
    <scope>NUCLEOTIDE SEQUENCE [LARGE SCALE GENOMIC DNA]</scope>
</reference>
<reference evidence="10" key="2">
    <citation type="submission" date="2025-08" db="UniProtKB">
        <authorList>
            <consortium name="Ensembl"/>
        </authorList>
    </citation>
    <scope>IDENTIFICATION</scope>
</reference>
<evidence type="ECO:0000256" key="5">
    <source>
        <dbReference type="ARBA" id="ARBA00023136"/>
    </source>
</evidence>
<feature type="transmembrane region" description="Helical" evidence="8">
    <location>
        <begin position="339"/>
        <end position="372"/>
    </location>
</feature>
<feature type="transmembrane region" description="Helical" evidence="8">
    <location>
        <begin position="48"/>
        <end position="67"/>
    </location>
</feature>
<accession>A0A4W2CAS2</accession>
<evidence type="ECO:0000313" key="11">
    <source>
        <dbReference type="Proteomes" id="UP000314981"/>
    </source>
</evidence>
<evidence type="ECO:0000256" key="7">
    <source>
        <dbReference type="PROSITE-ProRule" id="PRU00581"/>
    </source>
</evidence>
<feature type="domain" description="MARVEL" evidence="9">
    <location>
        <begin position="138"/>
        <end position="289"/>
    </location>
</feature>
<dbReference type="Pfam" id="PF01284">
    <property type="entry name" value="MARVEL"/>
    <property type="match status" value="1"/>
</dbReference>
<feature type="transmembrane region" description="Helical" evidence="8">
    <location>
        <begin position="264"/>
        <end position="284"/>
    </location>
</feature>
<feature type="transmembrane region" description="Helical" evidence="8">
    <location>
        <begin position="142"/>
        <end position="161"/>
    </location>
</feature>
<organism evidence="10 11">
    <name type="scientific">Bos indicus x Bos taurus</name>
    <name type="common">Hybrid cattle</name>
    <dbReference type="NCBI Taxonomy" id="30522"/>
    <lineage>
        <taxon>Eukaryota</taxon>
        <taxon>Metazoa</taxon>
        <taxon>Chordata</taxon>
        <taxon>Craniata</taxon>
        <taxon>Vertebrata</taxon>
        <taxon>Euteleostomi</taxon>
        <taxon>Mammalia</taxon>
        <taxon>Eutheria</taxon>
        <taxon>Laurasiatheria</taxon>
        <taxon>Artiodactyla</taxon>
        <taxon>Ruminantia</taxon>
        <taxon>Pecora</taxon>
        <taxon>Bovidae</taxon>
        <taxon>Bovinae</taxon>
        <taxon>Bos</taxon>
    </lineage>
</organism>
<evidence type="ECO:0000259" key="9">
    <source>
        <dbReference type="PROSITE" id="PS51225"/>
    </source>
</evidence>
<dbReference type="GO" id="GO:0005886">
    <property type="term" value="C:plasma membrane"/>
    <property type="evidence" value="ECO:0007669"/>
    <property type="project" value="TreeGrafter"/>
</dbReference>
<keyword evidence="5 7" id="KW-0472">Membrane</keyword>
<feature type="transmembrane region" description="Helical" evidence="8">
    <location>
        <begin position="213"/>
        <end position="231"/>
    </location>
</feature>
<evidence type="ECO:0000256" key="2">
    <source>
        <dbReference type="ARBA" id="ARBA00022692"/>
    </source>
</evidence>
<evidence type="ECO:0000256" key="6">
    <source>
        <dbReference type="ARBA" id="ARBA00034721"/>
    </source>
</evidence>
<dbReference type="GO" id="GO:0005911">
    <property type="term" value="C:cell-cell junction"/>
    <property type="evidence" value="ECO:0007669"/>
    <property type="project" value="TreeGrafter"/>
</dbReference>
<feature type="transmembrane region" description="Helical" evidence="8">
    <location>
        <begin position="73"/>
        <end position="93"/>
    </location>
</feature>
<dbReference type="InterPro" id="IPR008253">
    <property type="entry name" value="Marvel"/>
</dbReference>
<keyword evidence="4 8" id="KW-1133">Transmembrane helix</keyword>
<comment type="similarity">
    <text evidence="6">Belongs to the MAL family.</text>
</comment>
<evidence type="ECO:0000313" key="10">
    <source>
        <dbReference type="Ensembl" id="ENSBIXP00000008700.1"/>
    </source>
</evidence>
<comment type="subcellular location">
    <subcellularLocation>
        <location evidence="1">Membrane</location>
        <topology evidence="1">Multi-pass membrane protein</topology>
    </subcellularLocation>
</comment>
<evidence type="ECO:0000256" key="1">
    <source>
        <dbReference type="ARBA" id="ARBA00004141"/>
    </source>
</evidence>
<keyword evidence="11" id="KW-1185">Reference proteome</keyword>
<keyword evidence="3" id="KW-0677">Repeat</keyword>
<sequence>MFTRGILPDLVYMETLYSPFSLVQMISIYVTLFLAARMDNERGAVSNCCLTIWCVCFSLTILPFFWYKLPITYACYVAIFCLLTSIINPIFYVQYLHYGPSRDQAIAASAFSCITSVLYAIDVACTWKYYKLKNIPCYEHTLPGLLKILESVVACVIFSFISNTSLYWPQPALKCCLAVYFTCFVWVAVAMLLKLSGWENRLPLQLTIFHLGQTMLSFLLYVSAMVLWPLYQFDEKLGGQPHWYSDLSCVDELTDYGCVWDQRLAVAILTAINLLMYVVDLVYWTRQFSVSVGTEDQPRVPDPLLTGGILTELCRPLMSSSWLSSLLARVLLHSSHSLFCFFPFCSLSFLSCVVADILFCFFLLLLSFFLHFSTFCPFPGHPCFSHLLCPDHLSPFTFS</sequence>
<dbReference type="OMA" id="GQPHWYS"/>
<dbReference type="Ensembl" id="ENSBIXT00000043745.1">
    <property type="protein sequence ID" value="ENSBIXP00000008700.1"/>
    <property type="gene ID" value="ENSBIXG00000014479.1"/>
</dbReference>
<dbReference type="InterPro" id="IPR047123">
    <property type="entry name" value="MYADM-like"/>
</dbReference>
<dbReference type="PANTHER" id="PTHR17068:SF3">
    <property type="entry name" value="MYELOID-ASSOCIATED DIFFERENTIATION MARKER"/>
    <property type="match status" value="1"/>
</dbReference>
<feature type="transmembrane region" description="Helical" evidence="8">
    <location>
        <begin position="105"/>
        <end position="130"/>
    </location>
</feature>
<dbReference type="AlphaFoldDB" id="A0A4W2CAS2"/>
<dbReference type="Proteomes" id="UP000314981">
    <property type="component" value="Chromosome 21"/>
</dbReference>
<name>A0A4W2CAS2_BOBOX</name>
<proteinExistence type="inferred from homology"/>
<protein>
    <recommendedName>
        <fullName evidence="9">MARVEL domain-containing protein</fullName>
    </recommendedName>
</protein>
<evidence type="ECO:0000256" key="8">
    <source>
        <dbReference type="SAM" id="Phobius"/>
    </source>
</evidence>
<evidence type="ECO:0000256" key="3">
    <source>
        <dbReference type="ARBA" id="ARBA00022737"/>
    </source>
</evidence>